<proteinExistence type="predicted"/>
<comment type="caution">
    <text evidence="1">The sequence shown here is derived from an EMBL/GenBank/DDBJ whole genome shotgun (WGS) entry which is preliminary data.</text>
</comment>
<evidence type="ECO:0000313" key="1">
    <source>
        <dbReference type="EMBL" id="EAW30856.1"/>
    </source>
</evidence>
<sequence>MVVYADQITSGVLAWPPMAPTSPRFNPILFEIAGHPATLQGQIPWVIMTPLLYWMVIRANNQ</sequence>
<evidence type="ECO:0000313" key="2">
    <source>
        <dbReference type="Proteomes" id="UP000004931"/>
    </source>
</evidence>
<reference evidence="1 2" key="1">
    <citation type="journal article" date="2010" name="J. Bacteriol.">
        <title>Genome sequence of the oligotrophic marine Gammaproteobacterium HTCC2143, isolated from the Oregon Coast.</title>
        <authorList>
            <person name="Oh H.M."/>
            <person name="Kang I."/>
            <person name="Ferriera S."/>
            <person name="Giovannoni S.J."/>
            <person name="Cho J.C."/>
        </authorList>
    </citation>
    <scope>NUCLEOTIDE SEQUENCE [LARGE SCALE GENOMIC DNA]</scope>
    <source>
        <strain evidence="1 2">HTCC2143</strain>
    </source>
</reference>
<keyword evidence="2" id="KW-1185">Reference proteome</keyword>
<gene>
    <name evidence="1" type="ORF">GP2143_02994</name>
</gene>
<dbReference type="AlphaFoldDB" id="A0YEM0"/>
<dbReference type="EMBL" id="AAVT01000006">
    <property type="protein sequence ID" value="EAW30856.1"/>
    <property type="molecule type" value="Genomic_DNA"/>
</dbReference>
<dbReference type="Proteomes" id="UP000004931">
    <property type="component" value="Unassembled WGS sequence"/>
</dbReference>
<accession>A0YEM0</accession>
<protein>
    <submittedName>
        <fullName evidence="1">Uncharacterized protein</fullName>
    </submittedName>
</protein>
<name>A0YEM0_9GAMM</name>
<organism evidence="1 2">
    <name type="scientific">marine gamma proteobacterium HTCC2143</name>
    <dbReference type="NCBI Taxonomy" id="247633"/>
    <lineage>
        <taxon>Bacteria</taxon>
        <taxon>Pseudomonadati</taxon>
        <taxon>Pseudomonadota</taxon>
        <taxon>Gammaproteobacteria</taxon>
        <taxon>Cellvibrionales</taxon>
        <taxon>Spongiibacteraceae</taxon>
        <taxon>BD1-7 clade</taxon>
    </lineage>
</organism>